<name>A0ABW0SCN3_9RHOB</name>
<dbReference type="EMBL" id="JBHSNA010000007">
    <property type="protein sequence ID" value="MFC5566732.1"/>
    <property type="molecule type" value="Genomic_DNA"/>
</dbReference>
<keyword evidence="2" id="KW-1185">Reference proteome</keyword>
<sequence length="63" mass="7049">MLLTSLLSALASLIRPRPVRDNAEATARVLDELFAVWPLDPEEERALRARYASQTAALRLSSR</sequence>
<proteinExistence type="predicted"/>
<accession>A0ABW0SCN3</accession>
<evidence type="ECO:0000313" key="2">
    <source>
        <dbReference type="Proteomes" id="UP001596056"/>
    </source>
</evidence>
<gene>
    <name evidence="1" type="ORF">ACFPOC_09945</name>
</gene>
<dbReference type="Proteomes" id="UP001596056">
    <property type="component" value="Unassembled WGS sequence"/>
</dbReference>
<organism evidence="1 2">
    <name type="scientific">Rubellimicrobium aerolatum</name>
    <dbReference type="NCBI Taxonomy" id="490979"/>
    <lineage>
        <taxon>Bacteria</taxon>
        <taxon>Pseudomonadati</taxon>
        <taxon>Pseudomonadota</taxon>
        <taxon>Alphaproteobacteria</taxon>
        <taxon>Rhodobacterales</taxon>
        <taxon>Roseobacteraceae</taxon>
        <taxon>Rubellimicrobium</taxon>
    </lineage>
</organism>
<evidence type="ECO:0000313" key="1">
    <source>
        <dbReference type="EMBL" id="MFC5566732.1"/>
    </source>
</evidence>
<dbReference type="RefSeq" id="WP_209841411.1">
    <property type="nucleotide sequence ID" value="NZ_JAGGJP010000010.1"/>
</dbReference>
<comment type="caution">
    <text evidence="1">The sequence shown here is derived from an EMBL/GenBank/DDBJ whole genome shotgun (WGS) entry which is preliminary data.</text>
</comment>
<reference evidence="2" key="1">
    <citation type="journal article" date="2019" name="Int. J. Syst. Evol. Microbiol.">
        <title>The Global Catalogue of Microorganisms (GCM) 10K type strain sequencing project: providing services to taxonomists for standard genome sequencing and annotation.</title>
        <authorList>
            <consortium name="The Broad Institute Genomics Platform"/>
            <consortium name="The Broad Institute Genome Sequencing Center for Infectious Disease"/>
            <person name="Wu L."/>
            <person name="Ma J."/>
        </authorList>
    </citation>
    <scope>NUCLEOTIDE SEQUENCE [LARGE SCALE GENOMIC DNA]</scope>
    <source>
        <strain evidence="2">KACC 11588</strain>
    </source>
</reference>
<protein>
    <submittedName>
        <fullName evidence="1">Uncharacterized protein</fullName>
    </submittedName>
</protein>